<name>A0A6S8U3F8_9STRA</name>
<gene>
    <name evidence="1" type="ORF">DBRI00130_LOCUS536</name>
</gene>
<sequence>MQLRQTGYKFAQLGGAFVIHYPHLDSSSRLEWNKAPKQVRGHTPKKVHDVDWKKYKRGINDAIFIQFREWLRSDVKDTSRVLLCDDAQDDDAKLWVDRD</sequence>
<evidence type="ECO:0000313" key="1">
    <source>
        <dbReference type="EMBL" id="CAE4578856.1"/>
    </source>
</evidence>
<accession>A0A6S8U3F8</accession>
<proteinExistence type="predicted"/>
<dbReference type="EMBL" id="HBNS01000681">
    <property type="protein sequence ID" value="CAE4578856.1"/>
    <property type="molecule type" value="Transcribed_RNA"/>
</dbReference>
<protein>
    <submittedName>
        <fullName evidence="1">Uncharacterized protein</fullName>
    </submittedName>
</protein>
<reference evidence="1" key="1">
    <citation type="submission" date="2021-01" db="EMBL/GenBank/DDBJ databases">
        <authorList>
            <person name="Corre E."/>
            <person name="Pelletier E."/>
            <person name="Niang G."/>
            <person name="Scheremetjew M."/>
            <person name="Finn R."/>
            <person name="Kale V."/>
            <person name="Holt S."/>
            <person name="Cochrane G."/>
            <person name="Meng A."/>
            <person name="Brown T."/>
            <person name="Cohen L."/>
        </authorList>
    </citation>
    <scope>NUCLEOTIDE SEQUENCE</scope>
    <source>
        <strain evidence="1">GSO104</strain>
    </source>
</reference>
<dbReference type="AlphaFoldDB" id="A0A6S8U3F8"/>
<organism evidence="1">
    <name type="scientific">Ditylum brightwellii</name>
    <dbReference type="NCBI Taxonomy" id="49249"/>
    <lineage>
        <taxon>Eukaryota</taxon>
        <taxon>Sar</taxon>
        <taxon>Stramenopiles</taxon>
        <taxon>Ochrophyta</taxon>
        <taxon>Bacillariophyta</taxon>
        <taxon>Mediophyceae</taxon>
        <taxon>Lithodesmiophycidae</taxon>
        <taxon>Lithodesmiales</taxon>
        <taxon>Lithodesmiaceae</taxon>
        <taxon>Ditylum</taxon>
    </lineage>
</organism>